<dbReference type="PANTHER" id="PTHR30535">
    <property type="entry name" value="VITAMIN B12-BINDING PROTEIN"/>
    <property type="match status" value="1"/>
</dbReference>
<dbReference type="SUPFAM" id="SSF53807">
    <property type="entry name" value="Helical backbone' metal receptor"/>
    <property type="match status" value="1"/>
</dbReference>
<feature type="region of interest" description="Disordered" evidence="2">
    <location>
        <begin position="29"/>
        <end position="48"/>
    </location>
</feature>
<evidence type="ECO:0000313" key="6">
    <source>
        <dbReference type="Proteomes" id="UP000028123"/>
    </source>
</evidence>
<dbReference type="PANTHER" id="PTHR30535:SF7">
    <property type="entry name" value="IRON(III) DICITRATE-BINDING PROTEIN"/>
    <property type="match status" value="1"/>
</dbReference>
<dbReference type="PROSITE" id="PS51257">
    <property type="entry name" value="PROKAR_LIPOPROTEIN"/>
    <property type="match status" value="1"/>
</dbReference>
<dbReference type="AlphaFoldDB" id="A0A081PAH6"/>
<keyword evidence="6" id="KW-1185">Reference proteome</keyword>
<gene>
    <name evidence="5" type="ORF">ET33_13515</name>
</gene>
<reference evidence="5 6" key="1">
    <citation type="submission" date="2014-06" db="EMBL/GenBank/DDBJ databases">
        <title>Draft genome sequence of Paenibacillus sp. MSt1.</title>
        <authorList>
            <person name="Aw Y.K."/>
            <person name="Ong K.S."/>
            <person name="Gan H.M."/>
            <person name="Lee S.M."/>
        </authorList>
    </citation>
    <scope>NUCLEOTIDE SEQUENCE [LARGE SCALE GENOMIC DNA]</scope>
    <source>
        <strain evidence="5 6">MSt1</strain>
    </source>
</reference>
<sequence length="335" mass="36599">MKRILANTISLLFVCSLLLLAACGQTTSKSPAASGDTPQNGTSKTAAYSPVTIENMGRTLTFKEAPKRAVSLNQHTTEIMLSLGLEKSMVGTAYMDDEILPELKEKYAAIPVLADKYPSLEVLLGAEPDFVYGRKSAFVEKGVGTVEALKEKGIEAYVAKGTYVPFGTLEDVYEDISNIGRIFNVQAKADALVESMKAKVKEIQAKVGKPEKPLRVFAFDSGQDTAYTAGKSLTTQLIELAGGKNIFDDVEKGWAKVSWEEVVKRDPEVILIFDYDKPSAAEKIKFLQSLPALANVTAIKNNKFVIMPLSDVFEGVRNTTALEKMAKGFYPEKFN</sequence>
<name>A0A081PAH6_9BACL</name>
<feature type="compositionally biased region" description="Polar residues" evidence="2">
    <location>
        <begin position="29"/>
        <end position="46"/>
    </location>
</feature>
<feature type="chain" id="PRO_5039088728" evidence="3">
    <location>
        <begin position="22"/>
        <end position="335"/>
    </location>
</feature>
<dbReference type="RefSeq" id="WP_036675545.1">
    <property type="nucleotide sequence ID" value="NZ_JNVM01000002.1"/>
</dbReference>
<evidence type="ECO:0000256" key="3">
    <source>
        <dbReference type="SAM" id="SignalP"/>
    </source>
</evidence>
<dbReference type="PROSITE" id="PS50983">
    <property type="entry name" value="FE_B12_PBP"/>
    <property type="match status" value="1"/>
</dbReference>
<protein>
    <submittedName>
        <fullName evidence="5">Fe3+-hydroxamate ABC transporter substrate-binding protein</fullName>
    </submittedName>
</protein>
<organism evidence="5 6">
    <name type="scientific">Paenibacillus tyrfis</name>
    <dbReference type="NCBI Taxonomy" id="1501230"/>
    <lineage>
        <taxon>Bacteria</taxon>
        <taxon>Bacillati</taxon>
        <taxon>Bacillota</taxon>
        <taxon>Bacilli</taxon>
        <taxon>Bacillales</taxon>
        <taxon>Paenibacillaceae</taxon>
        <taxon>Paenibacillus</taxon>
    </lineage>
</organism>
<dbReference type="OrthoDB" id="356537at2"/>
<proteinExistence type="inferred from homology"/>
<dbReference type="EMBL" id="JNVM01000002">
    <property type="protein sequence ID" value="KEQ27699.1"/>
    <property type="molecule type" value="Genomic_DNA"/>
</dbReference>
<comment type="caution">
    <text evidence="5">The sequence shown here is derived from an EMBL/GenBank/DDBJ whole genome shotgun (WGS) entry which is preliminary data.</text>
</comment>
<keyword evidence="3" id="KW-0732">Signal</keyword>
<evidence type="ECO:0000256" key="2">
    <source>
        <dbReference type="SAM" id="MobiDB-lite"/>
    </source>
</evidence>
<evidence type="ECO:0000256" key="1">
    <source>
        <dbReference type="ARBA" id="ARBA00008814"/>
    </source>
</evidence>
<dbReference type="Pfam" id="PF01497">
    <property type="entry name" value="Peripla_BP_2"/>
    <property type="match status" value="1"/>
</dbReference>
<evidence type="ECO:0000313" key="5">
    <source>
        <dbReference type="EMBL" id="KEQ27699.1"/>
    </source>
</evidence>
<dbReference type="CDD" id="cd01148">
    <property type="entry name" value="TroA_a"/>
    <property type="match status" value="1"/>
</dbReference>
<evidence type="ECO:0000259" key="4">
    <source>
        <dbReference type="PROSITE" id="PS50983"/>
    </source>
</evidence>
<dbReference type="InterPro" id="IPR002491">
    <property type="entry name" value="ABC_transptr_periplasmic_BD"/>
</dbReference>
<comment type="similarity">
    <text evidence="1">Belongs to the bacterial solute-binding protein 8 family.</text>
</comment>
<feature type="domain" description="Fe/B12 periplasmic-binding" evidence="4">
    <location>
        <begin position="68"/>
        <end position="333"/>
    </location>
</feature>
<feature type="signal peptide" evidence="3">
    <location>
        <begin position="1"/>
        <end position="21"/>
    </location>
</feature>
<accession>A0A081PAH6</accession>
<dbReference type="InterPro" id="IPR050902">
    <property type="entry name" value="ABC_Transporter_SBP"/>
</dbReference>
<dbReference type="Gene3D" id="3.40.50.1980">
    <property type="entry name" value="Nitrogenase molybdenum iron protein domain"/>
    <property type="match status" value="2"/>
</dbReference>
<dbReference type="Proteomes" id="UP000028123">
    <property type="component" value="Unassembled WGS sequence"/>
</dbReference>
<dbReference type="eggNOG" id="COG0614">
    <property type="taxonomic scope" value="Bacteria"/>
</dbReference>